<proteinExistence type="predicted"/>
<evidence type="ECO:0000313" key="1">
    <source>
        <dbReference type="EMBL" id="CCA21500.1"/>
    </source>
</evidence>
<dbReference type="AlphaFoldDB" id="F0WJP9"/>
<reference evidence="1" key="2">
    <citation type="submission" date="2011-02" db="EMBL/GenBank/DDBJ databases">
        <authorList>
            <person name="MacLean D."/>
        </authorList>
    </citation>
    <scope>NUCLEOTIDE SEQUENCE</scope>
</reference>
<dbReference type="EMBL" id="FR824169">
    <property type="protein sequence ID" value="CCA21500.1"/>
    <property type="molecule type" value="Genomic_DNA"/>
</dbReference>
<organism evidence="1">
    <name type="scientific">Albugo laibachii Nc14</name>
    <dbReference type="NCBI Taxonomy" id="890382"/>
    <lineage>
        <taxon>Eukaryota</taxon>
        <taxon>Sar</taxon>
        <taxon>Stramenopiles</taxon>
        <taxon>Oomycota</taxon>
        <taxon>Peronosporomycetes</taxon>
        <taxon>Albuginales</taxon>
        <taxon>Albuginaceae</taxon>
        <taxon>Albugo</taxon>
    </lineage>
</organism>
<accession>F0WJP9</accession>
<reference evidence="1" key="1">
    <citation type="journal article" date="2011" name="PLoS Biol.">
        <title>Gene gain and loss during evolution of obligate parasitism in the white rust pathogen of Arabidopsis thaliana.</title>
        <authorList>
            <person name="Kemen E."/>
            <person name="Gardiner A."/>
            <person name="Schultz-Larsen T."/>
            <person name="Kemen A.C."/>
            <person name="Balmuth A.L."/>
            <person name="Robert-Seilaniantz A."/>
            <person name="Bailey K."/>
            <person name="Holub E."/>
            <person name="Studholme D.J."/>
            <person name="Maclean D."/>
            <person name="Jones J.D."/>
        </authorList>
    </citation>
    <scope>NUCLEOTIDE SEQUENCE</scope>
</reference>
<dbReference type="HOGENOM" id="CLU_1622001_0_0_1"/>
<name>F0WJP9_9STRA</name>
<gene>
    <name evidence="1" type="primary">AlNc14C124G6775</name>
    <name evidence="1" type="ORF">ALNC14_076430</name>
</gene>
<sequence>MGKLCEFSGKILIDPEYYIEQKRGLYTFQWREDERYALYFGGLDLFLDAIPEDYLKTKTTKHSEWENQQSLSINLANQPTTVPPEVYAKLSSALEQYEFQKENAFYSRICLGLFRVLFPFRPIQAPLEFSLNLINENSELIPSEYIVYDGDTCTVEVIEVKTPN</sequence>
<protein>
    <submittedName>
        <fullName evidence="1">AlNc14C124G6775 protein</fullName>
    </submittedName>
</protein>